<sequence length="62" mass="6153">ESRPPSASADGSAQAPPATSAPVANSPSPSETDFRKNSTPAVAPAIPSPAKAASEQSILPKR</sequence>
<dbReference type="AlphaFoldDB" id="A0A0L0F1H2"/>
<evidence type="ECO:0000256" key="1">
    <source>
        <dbReference type="SAM" id="MobiDB-lite"/>
    </source>
</evidence>
<feature type="compositionally biased region" description="Low complexity" evidence="1">
    <location>
        <begin position="40"/>
        <end position="53"/>
    </location>
</feature>
<reference evidence="2 3" key="1">
    <citation type="submission" date="2011-02" db="EMBL/GenBank/DDBJ databases">
        <title>The Genome Sequence of Sphaeroforma arctica JP610.</title>
        <authorList>
            <consortium name="The Broad Institute Genome Sequencing Platform"/>
            <person name="Russ C."/>
            <person name="Cuomo C."/>
            <person name="Young S.K."/>
            <person name="Zeng Q."/>
            <person name="Gargeya S."/>
            <person name="Alvarado L."/>
            <person name="Berlin A."/>
            <person name="Chapman S.B."/>
            <person name="Chen Z."/>
            <person name="Freedman E."/>
            <person name="Gellesch M."/>
            <person name="Goldberg J."/>
            <person name="Griggs A."/>
            <person name="Gujja S."/>
            <person name="Heilman E."/>
            <person name="Heiman D."/>
            <person name="Howarth C."/>
            <person name="Mehta T."/>
            <person name="Neiman D."/>
            <person name="Pearson M."/>
            <person name="Roberts A."/>
            <person name="Saif S."/>
            <person name="Shea T."/>
            <person name="Shenoy N."/>
            <person name="Sisk P."/>
            <person name="Stolte C."/>
            <person name="Sykes S."/>
            <person name="White J."/>
            <person name="Yandava C."/>
            <person name="Burger G."/>
            <person name="Gray M.W."/>
            <person name="Holland P.W.H."/>
            <person name="King N."/>
            <person name="Lang F.B.F."/>
            <person name="Roger A.J."/>
            <person name="Ruiz-Trillo I."/>
            <person name="Haas B."/>
            <person name="Nusbaum C."/>
            <person name="Birren B."/>
        </authorList>
    </citation>
    <scope>NUCLEOTIDE SEQUENCE [LARGE SCALE GENOMIC DNA]</scope>
    <source>
        <strain evidence="2 3">JP610</strain>
    </source>
</reference>
<feature type="compositionally biased region" description="Polar residues" evidence="1">
    <location>
        <begin position="22"/>
        <end position="31"/>
    </location>
</feature>
<proteinExistence type="predicted"/>
<gene>
    <name evidence="2" type="ORF">SARC_16975</name>
</gene>
<evidence type="ECO:0000313" key="2">
    <source>
        <dbReference type="EMBL" id="KNC70496.1"/>
    </source>
</evidence>
<feature type="region of interest" description="Disordered" evidence="1">
    <location>
        <begin position="1"/>
        <end position="62"/>
    </location>
</feature>
<organism evidence="2 3">
    <name type="scientific">Sphaeroforma arctica JP610</name>
    <dbReference type="NCBI Taxonomy" id="667725"/>
    <lineage>
        <taxon>Eukaryota</taxon>
        <taxon>Ichthyosporea</taxon>
        <taxon>Ichthyophonida</taxon>
        <taxon>Sphaeroforma</taxon>
    </lineage>
</organism>
<name>A0A0L0F1H2_9EUKA</name>
<dbReference type="EMBL" id="KQ251013">
    <property type="protein sequence ID" value="KNC70496.1"/>
    <property type="molecule type" value="Genomic_DNA"/>
</dbReference>
<keyword evidence="3" id="KW-1185">Reference proteome</keyword>
<evidence type="ECO:0000313" key="3">
    <source>
        <dbReference type="Proteomes" id="UP000054560"/>
    </source>
</evidence>
<feature type="non-terminal residue" evidence="2">
    <location>
        <position position="1"/>
    </location>
</feature>
<dbReference type="RefSeq" id="XP_014144398.1">
    <property type="nucleotide sequence ID" value="XM_014288923.1"/>
</dbReference>
<dbReference type="GeneID" id="25917479"/>
<accession>A0A0L0F1H2</accession>
<dbReference type="Proteomes" id="UP000054560">
    <property type="component" value="Unassembled WGS sequence"/>
</dbReference>
<protein>
    <submittedName>
        <fullName evidence="2">Uncharacterized protein</fullName>
    </submittedName>
</protein>